<evidence type="ECO:0000256" key="1">
    <source>
        <dbReference type="SAM" id="SignalP"/>
    </source>
</evidence>
<gene>
    <name evidence="2" type="ORF">FJTKL_15343</name>
</gene>
<proteinExistence type="predicted"/>
<comment type="caution">
    <text evidence="2">The sequence shown here is derived from an EMBL/GenBank/DDBJ whole genome shotgun (WGS) entry which is preliminary data.</text>
</comment>
<keyword evidence="3" id="KW-1185">Reference proteome</keyword>
<evidence type="ECO:0000313" key="3">
    <source>
        <dbReference type="Proteomes" id="UP001600888"/>
    </source>
</evidence>
<dbReference type="EMBL" id="JBAWTH010000097">
    <property type="protein sequence ID" value="KAL2277595.1"/>
    <property type="molecule type" value="Genomic_DNA"/>
</dbReference>
<keyword evidence="1" id="KW-0732">Signal</keyword>
<feature type="chain" id="PRO_5046263661" evidence="1">
    <location>
        <begin position="23"/>
        <end position="133"/>
    </location>
</feature>
<sequence>MKLSTALTSTLAALAIASPAVTKHEASPRSPSLYDTILHTLGLPSIPPEEFNDFKQCLSTHRTFHTDYSTAEDGVFSVTNVHHTCCEKAKVIWNQFPDDRYGKPVFSESCDGALVTGVSEQHMGMVRDFFDSI</sequence>
<evidence type="ECO:0000313" key="2">
    <source>
        <dbReference type="EMBL" id="KAL2277595.1"/>
    </source>
</evidence>
<dbReference type="Proteomes" id="UP001600888">
    <property type="component" value="Unassembled WGS sequence"/>
</dbReference>
<accession>A0ABR4E589</accession>
<protein>
    <submittedName>
        <fullName evidence="2">Uncharacterized protein</fullName>
    </submittedName>
</protein>
<reference evidence="2 3" key="1">
    <citation type="submission" date="2024-03" db="EMBL/GenBank/DDBJ databases">
        <title>A high-quality draft genome sequence of Diaporthe vaccinii, a causative agent of upright dieback and viscid rot disease in cranberry plants.</title>
        <authorList>
            <person name="Sarrasin M."/>
            <person name="Lang B.F."/>
            <person name="Burger G."/>
        </authorList>
    </citation>
    <scope>NUCLEOTIDE SEQUENCE [LARGE SCALE GENOMIC DNA]</scope>
    <source>
        <strain evidence="2 3">IS7</strain>
    </source>
</reference>
<name>A0ABR4E589_9PEZI</name>
<feature type="signal peptide" evidence="1">
    <location>
        <begin position="1"/>
        <end position="22"/>
    </location>
</feature>
<organism evidence="2 3">
    <name type="scientific">Diaporthe vaccinii</name>
    <dbReference type="NCBI Taxonomy" id="105482"/>
    <lineage>
        <taxon>Eukaryota</taxon>
        <taxon>Fungi</taxon>
        <taxon>Dikarya</taxon>
        <taxon>Ascomycota</taxon>
        <taxon>Pezizomycotina</taxon>
        <taxon>Sordariomycetes</taxon>
        <taxon>Sordariomycetidae</taxon>
        <taxon>Diaporthales</taxon>
        <taxon>Diaporthaceae</taxon>
        <taxon>Diaporthe</taxon>
        <taxon>Diaporthe eres species complex</taxon>
    </lineage>
</organism>